<dbReference type="SUPFAM" id="SSF58100">
    <property type="entry name" value="Bacterial hemolysins"/>
    <property type="match status" value="1"/>
</dbReference>
<evidence type="ECO:0000313" key="2">
    <source>
        <dbReference type="Proteomes" id="UP000176998"/>
    </source>
</evidence>
<dbReference type="GeneID" id="34555837"/>
<name>A0A1G4BLC0_9PEZI</name>
<dbReference type="AlphaFoldDB" id="A0A1G4BLC0"/>
<dbReference type="Gene3D" id="1.20.1170.10">
    <property type="match status" value="1"/>
</dbReference>
<dbReference type="OrthoDB" id="4755528at2759"/>
<dbReference type="Proteomes" id="UP000176998">
    <property type="component" value="Unassembled WGS sequence"/>
</dbReference>
<reference evidence="1 2" key="1">
    <citation type="submission" date="2016-09" db="EMBL/GenBank/DDBJ databases">
        <authorList>
            <person name="Capua I."/>
            <person name="De Benedictis P."/>
            <person name="Joannis T."/>
            <person name="Lombin L.H."/>
            <person name="Cattoli G."/>
        </authorList>
    </citation>
    <scope>NUCLEOTIDE SEQUENCE [LARGE SCALE GENOMIC DNA]</scope>
    <source>
        <strain evidence="1 2">IMI 309357</strain>
    </source>
</reference>
<keyword evidence="2" id="KW-1185">Reference proteome</keyword>
<dbReference type="EMBL" id="MJBS01000015">
    <property type="protein sequence ID" value="OHF02098.1"/>
    <property type="molecule type" value="Genomic_DNA"/>
</dbReference>
<organism evidence="1 2">
    <name type="scientific">Colletotrichum orchidophilum</name>
    <dbReference type="NCBI Taxonomy" id="1209926"/>
    <lineage>
        <taxon>Eukaryota</taxon>
        <taxon>Fungi</taxon>
        <taxon>Dikarya</taxon>
        <taxon>Ascomycota</taxon>
        <taxon>Pezizomycotina</taxon>
        <taxon>Sordariomycetes</taxon>
        <taxon>Hypocreomycetidae</taxon>
        <taxon>Glomerellales</taxon>
        <taxon>Glomerellaceae</taxon>
        <taxon>Colletotrichum</taxon>
    </lineage>
</organism>
<comment type="caution">
    <text evidence="1">The sequence shown here is derived from an EMBL/GenBank/DDBJ whole genome shotgun (WGS) entry which is preliminary data.</text>
</comment>
<sequence>MATTAPPTYESVIKSLLEKATDGTNVAAAVPNLSSEEKAALNSGDIPPPYTDDEKKKIYDEVAKILAKEETTIAMLKESAKKAVEACKKNDDIFGSLLTLLLRVDNDNKIVGDPFATQLKALREKYRGIIDDSRRLAARIAVYGTNFDEVVVVLCADKTLSIDQRKKAIADAINEAKEFETQSQKIVDDLGHAEDDFNRLAVKFANWAENQSGTLDSQITKLTNELAKLSEKLKNLRNMLIGFGATALVGAAVAFGGCWAGPFAPICWSEIDDKQAELSRLNGNKETIKRARAELVAAAAVDATKFTANMKSITSIWVAAKADAMEIEEWLRKGANLAYMKIQLEHGMALYSKMSEYLSLYASGLDTADIPKPASI</sequence>
<gene>
    <name evidence="1" type="ORF">CORC01_02677</name>
</gene>
<proteinExistence type="predicted"/>
<evidence type="ECO:0000313" key="1">
    <source>
        <dbReference type="EMBL" id="OHF02098.1"/>
    </source>
</evidence>
<protein>
    <submittedName>
        <fullName evidence="1">Uncharacterized protein</fullName>
    </submittedName>
</protein>
<accession>A0A1G4BLC0</accession>
<dbReference type="RefSeq" id="XP_022479240.1">
    <property type="nucleotide sequence ID" value="XM_022614327.1"/>
</dbReference>